<feature type="binding site" description="axial binding residue" evidence="14">
    <location>
        <position position="99"/>
    </location>
    <ligand>
        <name>heme c</name>
        <dbReference type="ChEBI" id="CHEBI:61717"/>
        <label>1</label>
    </ligand>
    <ligandPart>
        <name>Fe</name>
        <dbReference type="ChEBI" id="CHEBI:18248"/>
    </ligandPart>
</feature>
<dbReference type="eggNOG" id="COG1858">
    <property type="taxonomic scope" value="Bacteria"/>
</dbReference>
<dbReference type="InterPro" id="IPR026259">
    <property type="entry name" value="MauG/Cytc_peroxidase"/>
</dbReference>
<dbReference type="GO" id="GO:0046872">
    <property type="term" value="F:metal ion binding"/>
    <property type="evidence" value="ECO:0007669"/>
    <property type="project" value="UniProtKB-KW"/>
</dbReference>
<evidence type="ECO:0000256" key="6">
    <source>
        <dbReference type="ARBA" id="ARBA00022729"/>
    </source>
</evidence>
<comment type="cofactor">
    <cofactor evidence="13">
        <name>heme</name>
        <dbReference type="ChEBI" id="CHEBI:30413"/>
    </cofactor>
    <text evidence="13">Binds 2 heme groups.</text>
</comment>
<dbReference type="GO" id="GO:0020037">
    <property type="term" value="F:heme binding"/>
    <property type="evidence" value="ECO:0007669"/>
    <property type="project" value="InterPro"/>
</dbReference>
<keyword evidence="8" id="KW-0249">Electron transport</keyword>
<evidence type="ECO:0000256" key="9">
    <source>
        <dbReference type="ARBA" id="ARBA00023002"/>
    </source>
</evidence>
<dbReference type="FunFam" id="1.10.760.10:FF:000019">
    <property type="entry name" value="Di-heme cytochrome C peroxidase"/>
    <property type="match status" value="1"/>
</dbReference>
<evidence type="ECO:0000313" key="16">
    <source>
        <dbReference type="EMBL" id="GAD18772.1"/>
    </source>
</evidence>
<dbReference type="Pfam" id="PF21419">
    <property type="entry name" value="RoxA-like_Cyt-c"/>
    <property type="match status" value="1"/>
</dbReference>
<dbReference type="PANTHER" id="PTHR30600:SF10">
    <property type="entry name" value="BLL6722 PROTEIN"/>
    <property type="match status" value="1"/>
</dbReference>
<proteinExistence type="predicted"/>
<protein>
    <recommendedName>
        <fullName evidence="12">Methylamine utilization protein MauG</fullName>
    </recommendedName>
</protein>
<dbReference type="Pfam" id="PF03150">
    <property type="entry name" value="CCP_MauG"/>
    <property type="match status" value="1"/>
</dbReference>
<feature type="binding site" description="covalent" evidence="13">
    <location>
        <position position="243"/>
    </location>
    <ligand>
        <name>heme c</name>
        <dbReference type="ChEBI" id="CHEBI:61717"/>
        <label>2</label>
    </ligand>
</feature>
<evidence type="ECO:0000256" key="4">
    <source>
        <dbReference type="ARBA" id="ARBA00022617"/>
    </source>
</evidence>
<keyword evidence="4 13" id="KW-0349">Heme</keyword>
<feature type="domain" description="Cytochrome c" evidence="15">
    <location>
        <begin position="73"/>
        <end position="181"/>
    </location>
</feature>
<evidence type="ECO:0000256" key="11">
    <source>
        <dbReference type="ARBA" id="ARBA00058991"/>
    </source>
</evidence>
<organism evidence="16 17">
    <name type="scientific">Helicobacter fennelliae MRY12-0050</name>
    <dbReference type="NCBI Taxonomy" id="1325130"/>
    <lineage>
        <taxon>Bacteria</taxon>
        <taxon>Pseudomonadati</taxon>
        <taxon>Campylobacterota</taxon>
        <taxon>Epsilonproteobacteria</taxon>
        <taxon>Campylobacterales</taxon>
        <taxon>Helicobacteraceae</taxon>
        <taxon>Helicobacter</taxon>
    </lineage>
</organism>
<evidence type="ECO:0000259" key="15">
    <source>
        <dbReference type="PROSITE" id="PS51007"/>
    </source>
</evidence>
<dbReference type="Proteomes" id="UP000018143">
    <property type="component" value="Unassembled WGS sequence"/>
</dbReference>
<dbReference type="AlphaFoldDB" id="T1DVR1"/>
<keyword evidence="9 16" id="KW-0560">Oxidoreductase</keyword>
<evidence type="ECO:0000256" key="13">
    <source>
        <dbReference type="PIRSR" id="PIRSR000294-1"/>
    </source>
</evidence>
<dbReference type="SUPFAM" id="SSF46626">
    <property type="entry name" value="Cytochrome c"/>
    <property type="match status" value="2"/>
</dbReference>
<gene>
    <name evidence="16" type="ORF">HFN_2184</name>
</gene>
<evidence type="ECO:0000256" key="10">
    <source>
        <dbReference type="ARBA" id="ARBA00023004"/>
    </source>
</evidence>
<dbReference type="InterPro" id="IPR051395">
    <property type="entry name" value="Cytochrome_c_Peroxidase/MauG"/>
</dbReference>
<comment type="pathway">
    <text evidence="2">One-carbon metabolism; methylamine degradation.</text>
</comment>
<evidence type="ECO:0000256" key="1">
    <source>
        <dbReference type="ARBA" id="ARBA00004418"/>
    </source>
</evidence>
<dbReference type="EMBL" id="BASD01000009">
    <property type="protein sequence ID" value="GAD18772.1"/>
    <property type="molecule type" value="Genomic_DNA"/>
</dbReference>
<dbReference type="PANTHER" id="PTHR30600">
    <property type="entry name" value="CYTOCHROME C PEROXIDASE-RELATED"/>
    <property type="match status" value="1"/>
</dbReference>
<keyword evidence="7" id="KW-0574">Periplasm</keyword>
<evidence type="ECO:0000256" key="3">
    <source>
        <dbReference type="ARBA" id="ARBA00022448"/>
    </source>
</evidence>
<keyword evidence="3" id="KW-0813">Transport</keyword>
<keyword evidence="6" id="KW-0732">Signal</keyword>
<evidence type="ECO:0000313" key="17">
    <source>
        <dbReference type="Proteomes" id="UP000018143"/>
    </source>
</evidence>
<comment type="PTM">
    <text evidence="13">Binds 2 heme groups per subunit.</text>
</comment>
<feature type="binding site" description="covalent" evidence="13">
    <location>
        <position position="98"/>
    </location>
    <ligand>
        <name>heme c</name>
        <dbReference type="ChEBI" id="CHEBI:61717"/>
        <label>1</label>
    </ligand>
</feature>
<keyword evidence="10 14" id="KW-0408">Iron</keyword>
<feature type="binding site" description="axial binding residue" evidence="14">
    <location>
        <position position="115"/>
    </location>
    <ligand>
        <name>heme c</name>
        <dbReference type="ChEBI" id="CHEBI:61717"/>
        <label>1</label>
    </ligand>
    <ligandPart>
        <name>Fe</name>
        <dbReference type="ChEBI" id="CHEBI:18248"/>
    </ligandPart>
</feature>
<evidence type="ECO:0000256" key="2">
    <source>
        <dbReference type="ARBA" id="ARBA00004856"/>
    </source>
</evidence>
<dbReference type="PROSITE" id="PS51007">
    <property type="entry name" value="CYTC"/>
    <property type="match status" value="1"/>
</dbReference>
<dbReference type="PIRSF" id="PIRSF000294">
    <property type="entry name" value="Cytochrome-c_peroxidase"/>
    <property type="match status" value="1"/>
</dbReference>
<evidence type="ECO:0000256" key="8">
    <source>
        <dbReference type="ARBA" id="ARBA00022982"/>
    </source>
</evidence>
<dbReference type="OrthoDB" id="9805202at2"/>
<feature type="binding site" description="axial binding residue" evidence="14">
    <location>
        <position position="244"/>
    </location>
    <ligand>
        <name>heme c</name>
        <dbReference type="ChEBI" id="CHEBI:61717"/>
        <label>2</label>
    </ligand>
    <ligandPart>
        <name>Fe</name>
        <dbReference type="ChEBI" id="CHEBI:18248"/>
    </ligandPart>
</feature>
<feature type="binding site" description="covalent" evidence="13">
    <location>
        <position position="95"/>
    </location>
    <ligand>
        <name>heme c</name>
        <dbReference type="ChEBI" id="CHEBI:61717"/>
        <label>1</label>
    </ligand>
</feature>
<evidence type="ECO:0000256" key="12">
    <source>
        <dbReference type="ARBA" id="ARBA00073576"/>
    </source>
</evidence>
<feature type="binding site" description="covalent" evidence="13">
    <location>
        <position position="240"/>
    </location>
    <ligand>
        <name>heme c</name>
        <dbReference type="ChEBI" id="CHEBI:61717"/>
        <label>2</label>
    </ligand>
</feature>
<evidence type="ECO:0000256" key="7">
    <source>
        <dbReference type="ARBA" id="ARBA00022764"/>
    </source>
</evidence>
<dbReference type="GO" id="GO:0042597">
    <property type="term" value="C:periplasmic space"/>
    <property type="evidence" value="ECO:0007669"/>
    <property type="project" value="UniProtKB-SubCell"/>
</dbReference>
<dbReference type="InterPro" id="IPR009056">
    <property type="entry name" value="Cyt_c-like_dom"/>
</dbReference>
<dbReference type="STRING" id="1325130.HFN_2184"/>
<dbReference type="GO" id="GO:0004130">
    <property type="term" value="F:cytochrome-c peroxidase activity"/>
    <property type="evidence" value="ECO:0007669"/>
    <property type="project" value="TreeGrafter"/>
</dbReference>
<comment type="caution">
    <text evidence="16">The sequence shown here is derived from an EMBL/GenBank/DDBJ whole genome shotgun (WGS) entry which is preliminary data.</text>
</comment>
<keyword evidence="5 14" id="KW-0479">Metal-binding</keyword>
<sequence length="361" mass="40646">MIRNIFALSIAIVMCESAFGIELPRDIDDIRKMYSKDSSHWEKPLVDEGVQWQEIGALPDEAPYPESNPYSEAKAKLGERLFNDPKLSLSNQIACTSCHDKEQGYSNGRSVSYGHDRALGRRNAPSVVMSAFGKEKFWDGRAESLEAQVSFPIADKKEMAYDIGKAAKKLNKIESYKADFKAAFGDGAINSERIAQAIATYERSLMPKTSRFDRFIRGNVKALSDEEVWGLHIFRTKARCMNCHSGVAFSDEGYHNLGLSWYGRKYQDLGRYEVTKNPQDSGKFKTPSLRGVAKSAPYMHNGKFPHLKGVLNAYNKGMYHLKPKTPEQENDPLFPLTDNLLHELNLSKDELQALEAFLGTL</sequence>
<comment type="subcellular location">
    <subcellularLocation>
        <location evidence="1">Periplasm</location>
    </subcellularLocation>
</comment>
<dbReference type="GO" id="GO:0009055">
    <property type="term" value="F:electron transfer activity"/>
    <property type="evidence" value="ECO:0007669"/>
    <property type="project" value="InterPro"/>
</dbReference>
<dbReference type="RefSeq" id="WP_023947638.1">
    <property type="nucleotide sequence ID" value="NZ_BASD01000009.1"/>
</dbReference>
<dbReference type="Gene3D" id="1.10.760.10">
    <property type="entry name" value="Cytochrome c-like domain"/>
    <property type="match status" value="2"/>
</dbReference>
<accession>T1DVR1</accession>
<keyword evidence="16" id="KW-0575">Peroxidase</keyword>
<reference evidence="16 17" key="1">
    <citation type="journal article" date="2013" name="Genome Announc.">
        <title>Draft Genome Sequence of Helicobacter fennelliae Strain MRY12-0050, Isolated from a Bacteremia Patient.</title>
        <authorList>
            <person name="Rimbara E."/>
            <person name="Matsui M."/>
            <person name="Mori S."/>
            <person name="Suzuki S."/>
            <person name="Suzuki M."/>
            <person name="Kim H."/>
            <person name="Sekizuka T."/>
            <person name="Kuroda M."/>
            <person name="Shibayama K."/>
        </authorList>
    </citation>
    <scope>NUCLEOTIDE SEQUENCE [LARGE SCALE GENOMIC DNA]</scope>
    <source>
        <strain evidence="16 17">MRY12-0050</strain>
    </source>
</reference>
<dbReference type="InterPro" id="IPR036909">
    <property type="entry name" value="Cyt_c-like_dom_sf"/>
</dbReference>
<keyword evidence="17" id="KW-1185">Reference proteome</keyword>
<evidence type="ECO:0000256" key="14">
    <source>
        <dbReference type="PIRSR" id="PIRSR000294-2"/>
    </source>
</evidence>
<name>T1DVR1_9HELI</name>
<comment type="function">
    <text evidence="11">Involved in methylamine metabolism. Essential for the maturation of the beta subunit of MADH, presumably via a step in the biosynthesis of tryptophan tryptophylquinone (TTQ), the cofactor of MADH.</text>
</comment>
<dbReference type="InterPro" id="IPR004852">
    <property type="entry name" value="Di-haem_cyt_c_peroxidsae"/>
</dbReference>
<evidence type="ECO:0000256" key="5">
    <source>
        <dbReference type="ARBA" id="ARBA00022723"/>
    </source>
</evidence>